<gene>
    <name evidence="1" type="ORF">CEXT_627691</name>
</gene>
<dbReference type="PRINTS" id="PR00837">
    <property type="entry name" value="V5TPXLIKE"/>
</dbReference>
<dbReference type="Gene3D" id="3.40.33.10">
    <property type="entry name" value="CAP"/>
    <property type="match status" value="1"/>
</dbReference>
<proteinExistence type="predicted"/>
<organism evidence="1 2">
    <name type="scientific">Caerostris extrusa</name>
    <name type="common">Bark spider</name>
    <name type="synonym">Caerostris bankana</name>
    <dbReference type="NCBI Taxonomy" id="172846"/>
    <lineage>
        <taxon>Eukaryota</taxon>
        <taxon>Metazoa</taxon>
        <taxon>Ecdysozoa</taxon>
        <taxon>Arthropoda</taxon>
        <taxon>Chelicerata</taxon>
        <taxon>Arachnida</taxon>
        <taxon>Araneae</taxon>
        <taxon>Araneomorphae</taxon>
        <taxon>Entelegynae</taxon>
        <taxon>Araneoidea</taxon>
        <taxon>Araneidae</taxon>
        <taxon>Caerostris</taxon>
    </lineage>
</organism>
<dbReference type="Proteomes" id="UP001054945">
    <property type="component" value="Unassembled WGS sequence"/>
</dbReference>
<name>A0AAV4PTS1_CAEEX</name>
<dbReference type="CDD" id="cd05380">
    <property type="entry name" value="CAP_euk"/>
    <property type="match status" value="1"/>
</dbReference>
<comment type="caution">
    <text evidence="1">The sequence shown here is derived from an EMBL/GenBank/DDBJ whole genome shotgun (WGS) entry which is preliminary data.</text>
</comment>
<dbReference type="InterPro" id="IPR018244">
    <property type="entry name" value="Allrgn_V5/Tpx1_CS"/>
</dbReference>
<dbReference type="InterPro" id="IPR035940">
    <property type="entry name" value="CAP_sf"/>
</dbReference>
<reference evidence="1 2" key="1">
    <citation type="submission" date="2021-06" db="EMBL/GenBank/DDBJ databases">
        <title>Caerostris extrusa draft genome.</title>
        <authorList>
            <person name="Kono N."/>
            <person name="Arakawa K."/>
        </authorList>
    </citation>
    <scope>NUCLEOTIDE SEQUENCE [LARGE SCALE GENOMIC DNA]</scope>
</reference>
<protein>
    <submittedName>
        <fullName evidence="1">U6-Nephitoxin-Nsp1b_2</fullName>
    </submittedName>
</protein>
<dbReference type="AlphaFoldDB" id="A0AAV4PTS1"/>
<accession>A0AAV4PTS1</accession>
<keyword evidence="2" id="KW-1185">Reference proteome</keyword>
<dbReference type="PROSITE" id="PS01010">
    <property type="entry name" value="CRISP_2"/>
    <property type="match status" value="1"/>
</dbReference>
<dbReference type="SUPFAM" id="SSF55797">
    <property type="entry name" value="PR-1-like"/>
    <property type="match status" value="1"/>
</dbReference>
<dbReference type="EMBL" id="BPLR01005187">
    <property type="protein sequence ID" value="GIY00510.1"/>
    <property type="molecule type" value="Genomic_DNA"/>
</dbReference>
<sequence length="91" mass="10433">MFDKSYIKPYVFGDWGHFSQVVWATSWRVGCGRAMFMEDGWYTTFLVCNYGPTGNMEDGEMYKKQEHRAQLVLQAPVADLHVNDTESGPTT</sequence>
<evidence type="ECO:0000313" key="1">
    <source>
        <dbReference type="EMBL" id="GIY00510.1"/>
    </source>
</evidence>
<evidence type="ECO:0000313" key="2">
    <source>
        <dbReference type="Proteomes" id="UP001054945"/>
    </source>
</evidence>
<dbReference type="GO" id="GO:0005576">
    <property type="term" value="C:extracellular region"/>
    <property type="evidence" value="ECO:0007669"/>
    <property type="project" value="InterPro"/>
</dbReference>
<dbReference type="PROSITE" id="PS01009">
    <property type="entry name" value="CRISP_1"/>
    <property type="match status" value="1"/>
</dbReference>
<dbReference type="InterPro" id="IPR001283">
    <property type="entry name" value="CRISP-related"/>
</dbReference>
<dbReference type="PANTHER" id="PTHR10334">
    <property type="entry name" value="CYSTEINE-RICH SECRETORY PROTEIN-RELATED"/>
    <property type="match status" value="1"/>
</dbReference>